<accession>A0ABT8QRS5</accession>
<dbReference type="EMBL" id="JAMJEV010000011">
    <property type="protein sequence ID" value="MDO0824052.1"/>
    <property type="molecule type" value="Genomic_DNA"/>
</dbReference>
<evidence type="ECO:0000313" key="1">
    <source>
        <dbReference type="EMBL" id="MDO0824052.1"/>
    </source>
</evidence>
<sequence>MPTENQEFEKFIELLIRLTEPSDIEKERLRLYLGQYGIDLFAHLDQVDLSLPLLEKLDAIRILISASKEELQ</sequence>
<dbReference type="Proteomes" id="UP001176021">
    <property type="component" value="Unassembled WGS sequence"/>
</dbReference>
<proteinExistence type="predicted"/>
<evidence type="ECO:0000313" key="2">
    <source>
        <dbReference type="Proteomes" id="UP001176021"/>
    </source>
</evidence>
<organism evidence="1 2">
    <name type="scientific">Desulfosporosinus nitroreducens</name>
    <dbReference type="NCBI Taxonomy" id="2018668"/>
    <lineage>
        <taxon>Bacteria</taxon>
        <taxon>Bacillati</taxon>
        <taxon>Bacillota</taxon>
        <taxon>Clostridia</taxon>
        <taxon>Eubacteriales</taxon>
        <taxon>Desulfitobacteriaceae</taxon>
        <taxon>Desulfosporosinus</taxon>
    </lineage>
</organism>
<reference evidence="1" key="1">
    <citation type="submission" date="2022-05" db="EMBL/GenBank/DDBJ databases">
        <title>Expanded diversity of anoxic marine methylotrophy in a Black Sea sulfate reducing microorganism.</title>
        <authorList>
            <person name="Fischer P.Q."/>
            <person name="Stams A.J.M."/>
            <person name="Villanueva L."/>
            <person name="Sousa D.Z."/>
        </authorList>
    </citation>
    <scope>NUCLEOTIDE SEQUENCE</scope>
    <source>
        <strain evidence="1">P130</strain>
    </source>
</reference>
<dbReference type="RefSeq" id="WP_302049093.1">
    <property type="nucleotide sequence ID" value="NZ_JAMJEV010000011.1"/>
</dbReference>
<keyword evidence="2" id="KW-1185">Reference proteome</keyword>
<protein>
    <submittedName>
        <fullName evidence="1">Uncharacterized protein</fullName>
    </submittedName>
</protein>
<comment type="caution">
    <text evidence="1">The sequence shown here is derived from an EMBL/GenBank/DDBJ whole genome shotgun (WGS) entry which is preliminary data.</text>
</comment>
<name>A0ABT8QRS5_9FIRM</name>
<gene>
    <name evidence="1" type="ORF">M8H41_14515</name>
</gene>